<comment type="caution">
    <text evidence="2">The sequence shown here is derived from an EMBL/GenBank/DDBJ whole genome shotgun (WGS) entry which is preliminary data.</text>
</comment>
<reference evidence="2 3" key="1">
    <citation type="submission" date="2020-05" db="EMBL/GenBank/DDBJ databases">
        <title>Parvularcula mediterraneae sp. nov., isolated from polypropylene straw from shallow seawater of the seashore of Laganas in Zakynthos island, Greece.</title>
        <authorList>
            <person name="Szabo I."/>
            <person name="Al-Omari J."/>
            <person name="Rado J."/>
            <person name="Szerdahelyi G.S."/>
        </authorList>
    </citation>
    <scope>NUCLEOTIDE SEQUENCE [LARGE SCALE GENOMIC DNA]</scope>
    <source>
        <strain evidence="2 3">ZS-1/3</strain>
    </source>
</reference>
<dbReference type="InterPro" id="IPR036760">
    <property type="entry name" value="SspB-like_sf"/>
</dbReference>
<feature type="region of interest" description="Disordered" evidence="1">
    <location>
        <begin position="125"/>
        <end position="161"/>
    </location>
</feature>
<evidence type="ECO:0000256" key="1">
    <source>
        <dbReference type="SAM" id="MobiDB-lite"/>
    </source>
</evidence>
<name>A0A7Y3RJV0_9PROT</name>
<organism evidence="2 3">
    <name type="scientific">Parvularcula mediterranea</name>
    <dbReference type="NCBI Taxonomy" id="2732508"/>
    <lineage>
        <taxon>Bacteria</taxon>
        <taxon>Pseudomonadati</taxon>
        <taxon>Pseudomonadota</taxon>
        <taxon>Alphaproteobacteria</taxon>
        <taxon>Parvularculales</taxon>
        <taxon>Parvularculaceae</taxon>
        <taxon>Parvularcula</taxon>
    </lineage>
</organism>
<keyword evidence="3" id="KW-1185">Reference proteome</keyword>
<accession>A0A7Y3RJV0</accession>
<dbReference type="EMBL" id="JABFCX010000002">
    <property type="protein sequence ID" value="NNU15408.1"/>
    <property type="molecule type" value="Genomic_DNA"/>
</dbReference>
<dbReference type="Pfam" id="PF04386">
    <property type="entry name" value="SspB"/>
    <property type="match status" value="1"/>
</dbReference>
<gene>
    <name evidence="2" type="ORF">HK107_03580</name>
</gene>
<evidence type="ECO:0000313" key="2">
    <source>
        <dbReference type="EMBL" id="NNU15408.1"/>
    </source>
</evidence>
<evidence type="ECO:0000313" key="3">
    <source>
        <dbReference type="Proteomes" id="UP000536835"/>
    </source>
</evidence>
<dbReference type="AlphaFoldDB" id="A0A7Y3RJV0"/>
<dbReference type="InterPro" id="IPR007481">
    <property type="entry name" value="SspB"/>
</dbReference>
<proteinExistence type="predicted"/>
<dbReference type="Proteomes" id="UP000536835">
    <property type="component" value="Unassembled WGS sequence"/>
</dbReference>
<sequence length="161" mass="18193">MSDSSELDYAWLTQNAMRGVVRDVLSITRDLGALPGEHHFYIEFDTNARGVILADRLRTQYPDRMTIVLQHQFDDLTIDEERFSVTLQFKGVPENIVIPFSSITQFADPSANFVLQFQSVEEIEAEMEAAPEEPEDDPTDPDDTPPSGGADVVSLDRFRKK</sequence>
<dbReference type="RefSeq" id="WP_173196861.1">
    <property type="nucleotide sequence ID" value="NZ_JABFCX010000002.1"/>
</dbReference>
<feature type="compositionally biased region" description="Acidic residues" evidence="1">
    <location>
        <begin position="125"/>
        <end position="143"/>
    </location>
</feature>
<dbReference type="Gene3D" id="2.30.30.220">
    <property type="entry name" value="SspB-like"/>
    <property type="match status" value="1"/>
</dbReference>
<dbReference type="SUPFAM" id="SSF101738">
    <property type="entry name" value="SspB-like"/>
    <property type="match status" value="1"/>
</dbReference>
<protein>
    <submittedName>
        <fullName evidence="2">Stringent starvation protein B</fullName>
    </submittedName>
</protein>